<name>A0A1I1MTP9_9GAMM</name>
<evidence type="ECO:0000313" key="4">
    <source>
        <dbReference type="Proteomes" id="UP000198862"/>
    </source>
</evidence>
<protein>
    <recommendedName>
        <fullName evidence="1 2">Sodium/glutamate symporter</fullName>
    </recommendedName>
</protein>
<dbReference type="Pfam" id="PF03616">
    <property type="entry name" value="Glt_symporter"/>
    <property type="match status" value="1"/>
</dbReference>
<keyword evidence="1" id="KW-0739">Sodium transport</keyword>
<feature type="transmembrane region" description="Helical" evidence="1">
    <location>
        <begin position="372"/>
        <end position="396"/>
    </location>
</feature>
<dbReference type="GO" id="GO:0015501">
    <property type="term" value="F:glutamate:sodium symporter activity"/>
    <property type="evidence" value="ECO:0007669"/>
    <property type="project" value="UniProtKB-UniRule"/>
</dbReference>
<feature type="transmembrane region" description="Helical" evidence="1">
    <location>
        <begin position="276"/>
        <end position="299"/>
    </location>
</feature>
<feature type="transmembrane region" description="Helical" evidence="1">
    <location>
        <begin position="36"/>
        <end position="57"/>
    </location>
</feature>
<keyword evidence="1" id="KW-0472">Membrane</keyword>
<dbReference type="AlphaFoldDB" id="A0A1I1MTP9"/>
<accession>A0A1I1MTP9</accession>
<dbReference type="RefSeq" id="WP_091985081.1">
    <property type="nucleotide sequence ID" value="NZ_FOLO01000021.1"/>
</dbReference>
<dbReference type="Proteomes" id="UP000198862">
    <property type="component" value="Unassembled WGS sequence"/>
</dbReference>
<sequence length="403" mass="43575">MNIEVGILETLLVALLILFSGYYCNSKVTFLRNNNIPEPVVGGILFSILAAIAHSFFNFHFQFDMSFKTPFMTVFFTTVGLGASFKLLLTGGPKVVLFLLIATVYLIIQNAVGVSFAIMSDMPALMGLIAGSVTLSGGHGNGATYSDLFISQYHMPNGVFELAMAAATMGLVLGGLVGGPVSKRLIKKHNLKADEYHEALDDTVTFNPEDHDLVTPKKMMETLFIIVSCMVIGHLCYNALKEVGLVLPSFLLPLLFGVVSTNFCEFSKIYIVSRACIDLWGTMSLSIFLAMALMSLKVWELANLAGPMLCIIIIQTVVLMMFAYFVTFRVMGKNYDAAIIAGGHCGFGLGATPTAVANMEALVARHGPSAQAFLVVPLVGAFFIDITNALVIQLYLSLPFVTP</sequence>
<reference evidence="3 4" key="1">
    <citation type="submission" date="2016-10" db="EMBL/GenBank/DDBJ databases">
        <authorList>
            <person name="de Groot N.N."/>
        </authorList>
    </citation>
    <scope>NUCLEOTIDE SEQUENCE [LARGE SCALE GENOMIC DNA]</scope>
    <source>
        <strain evidence="3 4">DSM 6059</strain>
    </source>
</reference>
<dbReference type="GO" id="GO:0005886">
    <property type="term" value="C:plasma membrane"/>
    <property type="evidence" value="ECO:0007669"/>
    <property type="project" value="UniProtKB-SubCell"/>
</dbReference>
<dbReference type="OrthoDB" id="4921038at2"/>
<evidence type="ECO:0000256" key="1">
    <source>
        <dbReference type="HAMAP-Rule" id="MF_02062"/>
    </source>
</evidence>
<proteinExistence type="inferred from homology"/>
<comment type="subcellular location">
    <subcellularLocation>
        <location evidence="1">Cell inner membrane</location>
        <topology evidence="1">Multi-pass membrane protein</topology>
    </subcellularLocation>
</comment>
<comment type="similarity">
    <text evidence="1">Belongs to the glutamate:Na(+) symporter (ESS) (TC 2.A.27) family.</text>
</comment>
<keyword evidence="1" id="KW-0812">Transmembrane</keyword>
<dbReference type="HAMAP" id="MF_02062">
    <property type="entry name" value="GltS"/>
    <property type="match status" value="1"/>
</dbReference>
<dbReference type="PANTHER" id="PTHR36178">
    <property type="entry name" value="SLR0625 PROTEIN"/>
    <property type="match status" value="1"/>
</dbReference>
<keyword evidence="1" id="KW-0915">Sodium</keyword>
<feature type="transmembrane region" description="Helical" evidence="1">
    <location>
        <begin position="222"/>
        <end position="240"/>
    </location>
</feature>
<comment type="function">
    <text evidence="1">Catalyzes the sodium-dependent transport of glutamate.</text>
</comment>
<feature type="transmembrane region" description="Helical" evidence="1">
    <location>
        <begin position="6"/>
        <end position="24"/>
    </location>
</feature>
<dbReference type="NCBIfam" id="TIGR00210">
    <property type="entry name" value="gltS"/>
    <property type="match status" value="1"/>
</dbReference>
<evidence type="ECO:0000256" key="2">
    <source>
        <dbReference type="NCBIfam" id="TIGR00210"/>
    </source>
</evidence>
<keyword evidence="1" id="KW-1133">Transmembrane helix</keyword>
<dbReference type="PANTHER" id="PTHR36178:SF1">
    <property type="entry name" value="SODIUM_GLUTAMATE SYMPORTER"/>
    <property type="match status" value="1"/>
</dbReference>
<dbReference type="InterPro" id="IPR004445">
    <property type="entry name" value="GltS"/>
</dbReference>
<feature type="transmembrane region" description="Helical" evidence="1">
    <location>
        <begin position="305"/>
        <end position="326"/>
    </location>
</feature>
<feature type="transmembrane region" description="Helical" evidence="1">
    <location>
        <begin position="96"/>
        <end position="118"/>
    </location>
</feature>
<feature type="transmembrane region" description="Helical" evidence="1">
    <location>
        <begin position="69"/>
        <end position="89"/>
    </location>
</feature>
<dbReference type="GO" id="GO:0015813">
    <property type="term" value="P:L-glutamate transmembrane transport"/>
    <property type="evidence" value="ECO:0007669"/>
    <property type="project" value="UniProtKB-UniRule"/>
</dbReference>
<keyword evidence="1" id="KW-0997">Cell inner membrane</keyword>
<keyword evidence="1" id="KW-1003">Cell membrane</keyword>
<feature type="transmembrane region" description="Helical" evidence="1">
    <location>
        <begin position="162"/>
        <end position="182"/>
    </location>
</feature>
<gene>
    <name evidence="1" type="primary">gltS</name>
    <name evidence="3" type="ORF">SAMN02745724_02828</name>
</gene>
<evidence type="ECO:0000313" key="3">
    <source>
        <dbReference type="EMBL" id="SFC88817.1"/>
    </source>
</evidence>
<dbReference type="EMBL" id="FOLO01000021">
    <property type="protein sequence ID" value="SFC88817.1"/>
    <property type="molecule type" value="Genomic_DNA"/>
</dbReference>
<organism evidence="3 4">
    <name type="scientific">Pseudoalteromonas denitrificans DSM 6059</name>
    <dbReference type="NCBI Taxonomy" id="1123010"/>
    <lineage>
        <taxon>Bacteria</taxon>
        <taxon>Pseudomonadati</taxon>
        <taxon>Pseudomonadota</taxon>
        <taxon>Gammaproteobacteria</taxon>
        <taxon>Alteromonadales</taxon>
        <taxon>Pseudoalteromonadaceae</taxon>
        <taxon>Pseudoalteromonas</taxon>
    </lineage>
</organism>
<keyword evidence="1" id="KW-0029">Amino-acid transport</keyword>
<feature type="transmembrane region" description="Helical" evidence="1">
    <location>
        <begin position="246"/>
        <end position="264"/>
    </location>
</feature>
<keyword evidence="1" id="KW-0769">Symport</keyword>
<dbReference type="STRING" id="1123010.SAMN02745724_02828"/>
<keyword evidence="4" id="KW-1185">Reference proteome</keyword>
<keyword evidence="1" id="KW-0406">Ion transport</keyword>
<keyword evidence="1" id="KW-0813">Transport</keyword>